<dbReference type="InterPro" id="IPR019734">
    <property type="entry name" value="TPR_rpt"/>
</dbReference>
<gene>
    <name evidence="3" type="ORF">RI845_00540</name>
</gene>
<dbReference type="Gene3D" id="1.25.40.10">
    <property type="entry name" value="Tetratricopeptide repeat domain"/>
    <property type="match status" value="1"/>
</dbReference>
<keyword evidence="2" id="KW-0732">Signal</keyword>
<evidence type="ECO:0000256" key="2">
    <source>
        <dbReference type="SAM" id="SignalP"/>
    </source>
</evidence>
<dbReference type="Pfam" id="PF14559">
    <property type="entry name" value="TPR_19"/>
    <property type="match status" value="1"/>
</dbReference>
<feature type="signal peptide" evidence="2">
    <location>
        <begin position="1"/>
        <end position="22"/>
    </location>
</feature>
<dbReference type="SUPFAM" id="SSF53474">
    <property type="entry name" value="alpha/beta-Hydrolases"/>
    <property type="match status" value="1"/>
</dbReference>
<dbReference type="Proteomes" id="UP001248581">
    <property type="component" value="Chromosome"/>
</dbReference>
<evidence type="ECO:0000313" key="4">
    <source>
        <dbReference type="Proteomes" id="UP001248581"/>
    </source>
</evidence>
<dbReference type="PROSITE" id="PS50005">
    <property type="entry name" value="TPR"/>
    <property type="match status" value="1"/>
</dbReference>
<dbReference type="RefSeq" id="WP_348387805.1">
    <property type="nucleotide sequence ID" value="NZ_CP134146.1"/>
</dbReference>
<sequence>MIKIIITNLALMITLLPALVQATNIKELNPIQSLKIESKYFKEPIDYNITLPKSYNEANSKDKKYFVIFDLHPRSQPYLSGLHDWLSHNGEWPWLETIVVTPADYNPEFAKVFEQIVSDPTKQTMLDFFEFDLLTKLDKTYRTNGFRIYSGFMGNGALGLFALLNRPNLFNAYIISSPSLANDFGAISSDANKKLAQLDDKMRFLYLATGNHQYEQGNLPAFELFEKALTTSSPKSLDWQVHRNNQNNYMSQPIVSTLNGIEALFADIHTNLAAESEISQNGAQAIIDYYAMVSEKKYGFDISAEGSLKALAKSLMKKDPKKALSVYQKTIELYPESAYALSSLAKAYAELGDIDKAIKYQTQAVEKSKSMIEWHQNKHKQYLDEFRAQLNDLGE</sequence>
<keyword evidence="1" id="KW-0802">TPR repeat</keyword>
<dbReference type="Gene3D" id="3.40.50.1820">
    <property type="entry name" value="alpha/beta hydrolase"/>
    <property type="match status" value="1"/>
</dbReference>
<dbReference type="SUPFAM" id="SSF48452">
    <property type="entry name" value="TPR-like"/>
    <property type="match status" value="1"/>
</dbReference>
<protein>
    <submittedName>
        <fullName evidence="3">Tetratricopeptide repeat protein</fullName>
    </submittedName>
</protein>
<reference evidence="4" key="1">
    <citation type="submission" date="2023-09" db="EMBL/GenBank/DDBJ databases">
        <authorList>
            <person name="Li S."/>
            <person name="Li X."/>
            <person name="Zhang C."/>
            <person name="Zhao Z."/>
        </authorList>
    </citation>
    <scope>NUCLEOTIDE SEQUENCE [LARGE SCALE GENOMIC DNA]</scope>
    <source>
        <strain evidence="4">SQ345</strain>
    </source>
</reference>
<evidence type="ECO:0000256" key="1">
    <source>
        <dbReference type="PROSITE-ProRule" id="PRU00339"/>
    </source>
</evidence>
<keyword evidence="4" id="KW-1185">Reference proteome</keyword>
<organism evidence="3 4">
    <name type="scientific">Thalassotalea nanhaiensis</name>
    <dbReference type="NCBI Taxonomy" id="3065648"/>
    <lineage>
        <taxon>Bacteria</taxon>
        <taxon>Pseudomonadati</taxon>
        <taxon>Pseudomonadota</taxon>
        <taxon>Gammaproteobacteria</taxon>
        <taxon>Alteromonadales</taxon>
        <taxon>Colwelliaceae</taxon>
        <taxon>Thalassotalea</taxon>
    </lineage>
</organism>
<feature type="chain" id="PRO_5046370023" evidence="2">
    <location>
        <begin position="23"/>
        <end position="395"/>
    </location>
</feature>
<dbReference type="EMBL" id="CP134146">
    <property type="protein sequence ID" value="WNC68651.1"/>
    <property type="molecule type" value="Genomic_DNA"/>
</dbReference>
<proteinExistence type="predicted"/>
<dbReference type="InterPro" id="IPR011990">
    <property type="entry name" value="TPR-like_helical_dom_sf"/>
</dbReference>
<dbReference type="SMART" id="SM00028">
    <property type="entry name" value="TPR"/>
    <property type="match status" value="2"/>
</dbReference>
<feature type="repeat" description="TPR" evidence="1">
    <location>
        <begin position="338"/>
        <end position="371"/>
    </location>
</feature>
<name>A0ABY9TIX5_9GAMM</name>
<evidence type="ECO:0000313" key="3">
    <source>
        <dbReference type="EMBL" id="WNC68651.1"/>
    </source>
</evidence>
<dbReference type="InterPro" id="IPR029058">
    <property type="entry name" value="AB_hydrolase_fold"/>
</dbReference>
<accession>A0ABY9TIX5</accession>